<comment type="caution">
    <text evidence="1">The sequence shown here is derived from an EMBL/GenBank/DDBJ whole genome shotgun (WGS) entry which is preliminary data.</text>
</comment>
<name>A0A8H3LZF6_9GLOM</name>
<reference evidence="1" key="1">
    <citation type="submission" date="2019-10" db="EMBL/GenBank/DDBJ databases">
        <title>Conservation and host-specific expression of non-tandemly repeated heterogenous ribosome RNA gene in arbuscular mycorrhizal fungi.</title>
        <authorList>
            <person name="Maeda T."/>
            <person name="Kobayashi Y."/>
            <person name="Nakagawa T."/>
            <person name="Ezawa T."/>
            <person name="Yamaguchi K."/>
            <person name="Bino T."/>
            <person name="Nishimoto Y."/>
            <person name="Shigenobu S."/>
            <person name="Kawaguchi M."/>
        </authorList>
    </citation>
    <scope>NUCLEOTIDE SEQUENCE</scope>
    <source>
        <strain evidence="1">HR1</strain>
    </source>
</reference>
<evidence type="ECO:0008006" key="3">
    <source>
        <dbReference type="Google" id="ProtNLM"/>
    </source>
</evidence>
<dbReference type="GO" id="GO:0004190">
    <property type="term" value="F:aspartic-type endopeptidase activity"/>
    <property type="evidence" value="ECO:0007669"/>
    <property type="project" value="InterPro"/>
</dbReference>
<evidence type="ECO:0000313" key="2">
    <source>
        <dbReference type="Proteomes" id="UP000615446"/>
    </source>
</evidence>
<organism evidence="1 2">
    <name type="scientific">Rhizophagus clarus</name>
    <dbReference type="NCBI Taxonomy" id="94130"/>
    <lineage>
        <taxon>Eukaryota</taxon>
        <taxon>Fungi</taxon>
        <taxon>Fungi incertae sedis</taxon>
        <taxon>Mucoromycota</taxon>
        <taxon>Glomeromycotina</taxon>
        <taxon>Glomeromycetes</taxon>
        <taxon>Glomerales</taxon>
        <taxon>Glomeraceae</taxon>
        <taxon>Rhizophagus</taxon>
    </lineage>
</organism>
<evidence type="ECO:0000313" key="1">
    <source>
        <dbReference type="EMBL" id="GES97812.1"/>
    </source>
</evidence>
<accession>A0A8H3LZF6</accession>
<proteinExistence type="predicted"/>
<sequence length="778" mass="89631">MISIDSSFSEEEAKFLMSSKLIPVPDSIRHNFVAERGLELSETAIKILEKEEIKGQDFFDLTQEELEKWGMPEKYDLASEGTEIIPLFTPRIHEIPDENKHLELCMADIKLRLKSYGTLVMTSLESMRNEYVSTILHTALRIAEDITKKKFSMRPEYEIIEDESSGRVDYAIKESEDLICITEDKVQQKLTEGFAQNIKQLESSFQTNKRKRKRDEDYFDYLIEFVEEALVENSEEYKTLRKGVKKVLGIIIGLLEDRACPALAPSADVIEELRKNNTKENTELRDRVTKVEEKQILNDNSSNLSSSNFNLVADQVPMVMHHEKSSVDTSLPEDKETDAFLNEVHKKKGSDEIRQRRRKEKLQHESIAQDLMIASISEKDDRAISEISGKFEKTVPSGTSRISEVKQKSNENFKTDQIYHYRKVKANMSKFFKLPKIQKILKKKKTPSVIGVEMSTDRVKIRNIVPESELEKKYAKSSDLGKQRCTVSETTNIEDFAIKLGLDNFTKNKEEWKKFYEFAGPNFIWPQPPTDINGRRLVYDYVIDPYWEPIGSELAKNALEYRRLLDSKSLDQSREYVLIANGKFVQYGSSEEKEKMKEDYPGCYYVPVKERVVELRKFSASDANTNAGAKKEWQVHIRLRNTDDNLDEAGMANVEHGFRMIIDTGATTIVIPDFVRKKLNDKDGWELNPSKTIGYGAGANMFKASKEWDICLGDGTNWSGWITTKEIHSWQSNPSGVNCGLIGYDVLNNIPHYKPCRQPYIFLQNDIFNQIQELQQSE</sequence>
<dbReference type="GO" id="GO:0006508">
    <property type="term" value="P:proteolysis"/>
    <property type="evidence" value="ECO:0007669"/>
    <property type="project" value="InterPro"/>
</dbReference>
<dbReference type="InterPro" id="IPR001969">
    <property type="entry name" value="Aspartic_peptidase_AS"/>
</dbReference>
<dbReference type="Proteomes" id="UP000615446">
    <property type="component" value="Unassembled WGS sequence"/>
</dbReference>
<dbReference type="AlphaFoldDB" id="A0A8H3LZF6"/>
<dbReference type="OrthoDB" id="2395011at2759"/>
<dbReference type="EMBL" id="BLAL01000261">
    <property type="protein sequence ID" value="GES97812.1"/>
    <property type="molecule type" value="Genomic_DNA"/>
</dbReference>
<dbReference type="PROSITE" id="PS00141">
    <property type="entry name" value="ASP_PROTEASE"/>
    <property type="match status" value="1"/>
</dbReference>
<protein>
    <recommendedName>
        <fullName evidence="3">Peptidase A2 domain-containing protein</fullName>
    </recommendedName>
</protein>
<gene>
    <name evidence="1" type="ORF">RCL2_002438400</name>
</gene>